<dbReference type="InterPro" id="IPR000627">
    <property type="entry name" value="Intradiol_dOase_C"/>
</dbReference>
<dbReference type="SUPFAM" id="SSF49482">
    <property type="entry name" value="Aromatic compound dioxygenase"/>
    <property type="match status" value="1"/>
</dbReference>
<dbReference type="AlphaFoldDB" id="A0A919STZ8"/>
<dbReference type="CDD" id="cd03461">
    <property type="entry name" value="1_2-HQD"/>
    <property type="match status" value="1"/>
</dbReference>
<dbReference type="InterPro" id="IPR039390">
    <property type="entry name" value="1_2-HQD/HQD"/>
</dbReference>
<evidence type="ECO:0000256" key="1">
    <source>
        <dbReference type="ARBA" id="ARBA00001965"/>
    </source>
</evidence>
<comment type="similarity">
    <text evidence="2">Belongs to the intradiol ring-cleavage dioxygenase family.</text>
</comment>
<dbReference type="GO" id="GO:0018576">
    <property type="term" value="F:catechol 1,2-dioxygenase activity"/>
    <property type="evidence" value="ECO:0007669"/>
    <property type="project" value="InterPro"/>
</dbReference>
<evidence type="ECO:0000256" key="6">
    <source>
        <dbReference type="ARBA" id="ARBA00023004"/>
    </source>
</evidence>
<dbReference type="Proteomes" id="UP000680865">
    <property type="component" value="Unassembled WGS sequence"/>
</dbReference>
<sequence length="628" mass="66431">MSIVPFERQTNGQRVVFGAGAARSRLGAEIERLGSKRVLVVAGPASRPLAEELTARLPVAGFVADVRMHVPIEAAGRARDQAVSAGADLLLSIGGGSTTGTAKAVALTSGLPILAVPTTYAGSEVTPVWGLTEAGRKTTGTDPLVLPRTVIYDPELTLGLPDELTVASGLNALAHCIDSQWAPRANPVDTALAHEGARALMTGLPLVHADGKDLAGRTQVLYGAYLAGLSFAGAGSGLHHKICHVLGGAYNLPHAQTHAVVLPHVLALKGTADALTELLALYDAIGAPRALRDLGMPESAVGEAARLVVEAAPIPLAAAEQLIHDAWSGRLPSAGPSGEAARREQYVTDQVLRSFADAPEPRFKQVMEALVRHSHAFVRDVRLTEAEWQAAIGFLTRAGHITDDRRQEFILLSDVLGLSMLTIAVNQPPEPGATEATVFGPFFVAGAPAVPYGGDVAQEANGQPCWVDGVVRGGDGRPVAGARIDVWEADEDGRYDVQYGDDRTAGRGHLLTDEWGRYGFWCVTPTPYPIPHDGPVGDLLTAAGRGPMRAAHLHFMVTAAGFHRLVTHIFVRGDTYQDSDAVFGVKESLVVDFTEQEPDTPNPTGRELDGTWTRTQFDIVLIDLGEPA</sequence>
<keyword evidence="5" id="KW-0560">Oxidoreductase</keyword>
<organism evidence="8 9">
    <name type="scientific">Winogradskya consettensis</name>
    <dbReference type="NCBI Taxonomy" id="113560"/>
    <lineage>
        <taxon>Bacteria</taxon>
        <taxon>Bacillati</taxon>
        <taxon>Actinomycetota</taxon>
        <taxon>Actinomycetes</taxon>
        <taxon>Micromonosporales</taxon>
        <taxon>Micromonosporaceae</taxon>
        <taxon>Winogradskya</taxon>
    </lineage>
</organism>
<dbReference type="Pfam" id="PF00775">
    <property type="entry name" value="Dioxygenase_C"/>
    <property type="match status" value="1"/>
</dbReference>
<accession>A0A919STZ8</accession>
<dbReference type="GO" id="GO:0008199">
    <property type="term" value="F:ferric iron binding"/>
    <property type="evidence" value="ECO:0007669"/>
    <property type="project" value="InterPro"/>
</dbReference>
<comment type="cofactor">
    <cofactor evidence="1">
        <name>Fe(3+)</name>
        <dbReference type="ChEBI" id="CHEBI:29034"/>
    </cofactor>
</comment>
<reference evidence="8" key="1">
    <citation type="submission" date="2021-03" db="EMBL/GenBank/DDBJ databases">
        <title>Whole genome shotgun sequence of Actinoplanes consettensis NBRC 14913.</title>
        <authorList>
            <person name="Komaki H."/>
            <person name="Tamura T."/>
        </authorList>
    </citation>
    <scope>NUCLEOTIDE SEQUENCE</scope>
    <source>
        <strain evidence="8">NBRC 14913</strain>
    </source>
</reference>
<keyword evidence="4" id="KW-0223">Dioxygenase</keyword>
<evidence type="ECO:0000256" key="4">
    <source>
        <dbReference type="ARBA" id="ARBA00022964"/>
    </source>
</evidence>
<keyword evidence="9" id="KW-1185">Reference proteome</keyword>
<keyword evidence="6" id="KW-0408">Iron</keyword>
<feature type="domain" description="Intradiol ring-cleavage dioxygenases" evidence="7">
    <location>
        <begin position="467"/>
        <end position="495"/>
    </location>
</feature>
<dbReference type="Gene3D" id="3.40.50.1970">
    <property type="match status" value="1"/>
</dbReference>
<evidence type="ECO:0000313" key="8">
    <source>
        <dbReference type="EMBL" id="GIM77584.1"/>
    </source>
</evidence>
<evidence type="ECO:0000313" key="9">
    <source>
        <dbReference type="Proteomes" id="UP000680865"/>
    </source>
</evidence>
<dbReference type="InterPro" id="IPR034786">
    <property type="entry name" value="MAR"/>
</dbReference>
<comment type="caution">
    <text evidence="8">The sequence shown here is derived from an EMBL/GenBank/DDBJ whole genome shotgun (WGS) entry which is preliminary data.</text>
</comment>
<dbReference type="Pfam" id="PF04444">
    <property type="entry name" value="Dioxygenase_N"/>
    <property type="match status" value="1"/>
</dbReference>
<dbReference type="Gene3D" id="2.60.130.10">
    <property type="entry name" value="Aromatic compound dioxygenase"/>
    <property type="match status" value="1"/>
</dbReference>
<keyword evidence="3" id="KW-0479">Metal-binding</keyword>
<dbReference type="SUPFAM" id="SSF56796">
    <property type="entry name" value="Dehydroquinate synthase-like"/>
    <property type="match status" value="1"/>
</dbReference>
<dbReference type="Pfam" id="PF25137">
    <property type="entry name" value="ADH_Fe_C"/>
    <property type="match status" value="1"/>
</dbReference>
<evidence type="ECO:0000256" key="2">
    <source>
        <dbReference type="ARBA" id="ARBA00007825"/>
    </source>
</evidence>
<evidence type="ECO:0000256" key="3">
    <source>
        <dbReference type="ARBA" id="ARBA00022723"/>
    </source>
</evidence>
<protein>
    <submittedName>
        <fullName evidence="8">Alcohol dehydrogenase</fullName>
    </submittedName>
</protein>
<dbReference type="RefSeq" id="WP_244876347.1">
    <property type="nucleotide sequence ID" value="NZ_BAAATW010000016.1"/>
</dbReference>
<name>A0A919STZ8_9ACTN</name>
<dbReference type="GO" id="GO:0018506">
    <property type="term" value="F:maleylacetate reductase activity"/>
    <property type="evidence" value="ECO:0007669"/>
    <property type="project" value="InterPro"/>
</dbReference>
<dbReference type="InterPro" id="IPR056798">
    <property type="entry name" value="ADH_Fe_C"/>
</dbReference>
<dbReference type="CDD" id="cd08177">
    <property type="entry name" value="MAR"/>
    <property type="match status" value="1"/>
</dbReference>
<proteinExistence type="inferred from homology"/>
<dbReference type="Pfam" id="PF00465">
    <property type="entry name" value="Fe-ADH"/>
    <property type="match status" value="1"/>
</dbReference>
<dbReference type="InterPro" id="IPR015889">
    <property type="entry name" value="Intradiol_dOase_core"/>
</dbReference>
<evidence type="ECO:0000259" key="7">
    <source>
        <dbReference type="PROSITE" id="PS00083"/>
    </source>
</evidence>
<dbReference type="InterPro" id="IPR001670">
    <property type="entry name" value="ADH_Fe/GldA"/>
</dbReference>
<evidence type="ECO:0000256" key="5">
    <source>
        <dbReference type="ARBA" id="ARBA00023002"/>
    </source>
</evidence>
<gene>
    <name evidence="8" type="ORF">Aco04nite_56180</name>
</gene>
<dbReference type="InterPro" id="IPR007535">
    <property type="entry name" value="Catechol_dOase_N"/>
</dbReference>
<dbReference type="PROSITE" id="PS00083">
    <property type="entry name" value="INTRADIOL_DIOXYGENAS"/>
    <property type="match status" value="1"/>
</dbReference>
<dbReference type="PANTHER" id="PTHR33711:SF7">
    <property type="entry name" value="INTRADIOL RING-CLEAVAGE DIOXYGENASES DOMAIN-CONTAINING PROTEIN-RELATED"/>
    <property type="match status" value="1"/>
</dbReference>
<dbReference type="PANTHER" id="PTHR33711">
    <property type="entry name" value="DIOXYGENASE, PUTATIVE (AFU_ORTHOLOGUE AFUA_2G02910)-RELATED"/>
    <property type="match status" value="1"/>
</dbReference>
<dbReference type="InterPro" id="IPR050770">
    <property type="entry name" value="Intradiol_RC_Dioxygenase"/>
</dbReference>
<dbReference type="GO" id="GO:0009712">
    <property type="term" value="P:catechol-containing compound metabolic process"/>
    <property type="evidence" value="ECO:0007669"/>
    <property type="project" value="InterPro"/>
</dbReference>
<dbReference type="EMBL" id="BOQP01000030">
    <property type="protein sequence ID" value="GIM77584.1"/>
    <property type="molecule type" value="Genomic_DNA"/>
</dbReference>
<dbReference type="Gene3D" id="1.20.1090.10">
    <property type="entry name" value="Dehydroquinate synthase-like - alpha domain"/>
    <property type="match status" value="1"/>
</dbReference>